<dbReference type="Proteomes" id="UP000008810">
    <property type="component" value="Chromosome 4"/>
</dbReference>
<dbReference type="OrthoDB" id="693546at2759"/>
<evidence type="ECO:0000313" key="6">
    <source>
        <dbReference type="EMBL" id="KQJ92330.1"/>
    </source>
</evidence>
<dbReference type="Gramene" id="KQJ92330">
    <property type="protein sequence ID" value="KQJ92330"/>
    <property type="gene ID" value="BRADI_4g42930v3"/>
</dbReference>
<sequence>MLAQALEIEYPLPGDEDDLPRLVITIRRRTAGAAAGIDAVPPASSEAMAALPEKTGSETMEKSCAVCLEKFKAEEKLREMPCGHCYHSGCIRSSHGCASAVPARSDAKGCRQKKRGDGFKLDLYELC</sequence>
<keyword evidence="3" id="KW-0862">Zinc</keyword>
<evidence type="ECO:0000259" key="5">
    <source>
        <dbReference type="PROSITE" id="PS50089"/>
    </source>
</evidence>
<evidence type="ECO:0000256" key="4">
    <source>
        <dbReference type="PROSITE-ProRule" id="PRU00175"/>
    </source>
</evidence>
<proteinExistence type="predicted"/>
<evidence type="ECO:0000256" key="2">
    <source>
        <dbReference type="ARBA" id="ARBA00022771"/>
    </source>
</evidence>
<protein>
    <recommendedName>
        <fullName evidence="5">RING-type domain-containing protein</fullName>
    </recommendedName>
</protein>
<dbReference type="Pfam" id="PF17123">
    <property type="entry name" value="zf-RING_11"/>
    <property type="match status" value="1"/>
</dbReference>
<dbReference type="SUPFAM" id="SSF57850">
    <property type="entry name" value="RING/U-box"/>
    <property type="match status" value="1"/>
</dbReference>
<dbReference type="PANTHER" id="PTHR45931">
    <property type="entry name" value="SI:CH211-59O9.10"/>
    <property type="match status" value="1"/>
</dbReference>
<keyword evidence="8" id="KW-1185">Reference proteome</keyword>
<feature type="domain" description="RING-type" evidence="5">
    <location>
        <begin position="64"/>
        <end position="97"/>
    </location>
</feature>
<evidence type="ECO:0000313" key="7">
    <source>
        <dbReference type="EnsemblPlants" id="KQJ92330"/>
    </source>
</evidence>
<dbReference type="PROSITE" id="PS50089">
    <property type="entry name" value="ZF_RING_2"/>
    <property type="match status" value="1"/>
</dbReference>
<dbReference type="EMBL" id="CM000883">
    <property type="protein sequence ID" value="KQJ92330.1"/>
    <property type="molecule type" value="Genomic_DNA"/>
</dbReference>
<name>I1IUH5_BRADI</name>
<keyword evidence="1" id="KW-0479">Metal-binding</keyword>
<dbReference type="InterPro" id="IPR001841">
    <property type="entry name" value="Znf_RING"/>
</dbReference>
<dbReference type="InParanoid" id="I1IUH5"/>
<reference evidence="7" key="3">
    <citation type="submission" date="2018-08" db="UniProtKB">
        <authorList>
            <consortium name="EnsemblPlants"/>
        </authorList>
    </citation>
    <scope>IDENTIFICATION</scope>
    <source>
        <strain evidence="7">cv. Bd21</strain>
    </source>
</reference>
<dbReference type="EnsemblPlants" id="KQJ92330">
    <property type="protein sequence ID" value="KQJ92330"/>
    <property type="gene ID" value="BRADI_4g42930v3"/>
</dbReference>
<dbReference type="InterPro" id="IPR013083">
    <property type="entry name" value="Znf_RING/FYVE/PHD"/>
</dbReference>
<dbReference type="Gene3D" id="3.30.40.10">
    <property type="entry name" value="Zinc/RING finger domain, C3HC4 (zinc finger)"/>
    <property type="match status" value="1"/>
</dbReference>
<reference evidence="6" key="2">
    <citation type="submission" date="2017-06" db="EMBL/GenBank/DDBJ databases">
        <title>WGS assembly of Brachypodium distachyon.</title>
        <authorList>
            <consortium name="The International Brachypodium Initiative"/>
            <person name="Lucas S."/>
            <person name="Harmon-Smith M."/>
            <person name="Lail K."/>
            <person name="Tice H."/>
            <person name="Grimwood J."/>
            <person name="Bruce D."/>
            <person name="Barry K."/>
            <person name="Shu S."/>
            <person name="Lindquist E."/>
            <person name="Wang M."/>
            <person name="Pitluck S."/>
            <person name="Vogel J.P."/>
            <person name="Garvin D.F."/>
            <person name="Mockler T.C."/>
            <person name="Schmutz J."/>
            <person name="Rokhsar D."/>
            <person name="Bevan M.W."/>
        </authorList>
    </citation>
    <scope>NUCLEOTIDE SEQUENCE</scope>
    <source>
        <strain evidence="6">Bd21</strain>
    </source>
</reference>
<accession>I1IUH5</accession>
<dbReference type="InterPro" id="IPR051834">
    <property type="entry name" value="RING_finger_E3_ligase"/>
</dbReference>
<dbReference type="GO" id="GO:0008270">
    <property type="term" value="F:zinc ion binding"/>
    <property type="evidence" value="ECO:0007669"/>
    <property type="project" value="UniProtKB-KW"/>
</dbReference>
<evidence type="ECO:0000256" key="1">
    <source>
        <dbReference type="ARBA" id="ARBA00022723"/>
    </source>
</evidence>
<organism evidence="6">
    <name type="scientific">Brachypodium distachyon</name>
    <name type="common">Purple false brome</name>
    <name type="synonym">Trachynia distachya</name>
    <dbReference type="NCBI Taxonomy" id="15368"/>
    <lineage>
        <taxon>Eukaryota</taxon>
        <taxon>Viridiplantae</taxon>
        <taxon>Streptophyta</taxon>
        <taxon>Embryophyta</taxon>
        <taxon>Tracheophyta</taxon>
        <taxon>Spermatophyta</taxon>
        <taxon>Magnoliopsida</taxon>
        <taxon>Liliopsida</taxon>
        <taxon>Poales</taxon>
        <taxon>Poaceae</taxon>
        <taxon>BOP clade</taxon>
        <taxon>Pooideae</taxon>
        <taxon>Stipodae</taxon>
        <taxon>Brachypodieae</taxon>
        <taxon>Brachypodium</taxon>
    </lineage>
</organism>
<dbReference type="AlphaFoldDB" id="I1IUH5"/>
<reference evidence="6 7" key="1">
    <citation type="journal article" date="2010" name="Nature">
        <title>Genome sequencing and analysis of the model grass Brachypodium distachyon.</title>
        <authorList>
            <consortium name="International Brachypodium Initiative"/>
        </authorList>
    </citation>
    <scope>NUCLEOTIDE SEQUENCE [LARGE SCALE GENOMIC DNA]</scope>
    <source>
        <strain evidence="6 7">Bd21</strain>
    </source>
</reference>
<keyword evidence="2 4" id="KW-0863">Zinc-finger</keyword>
<dbReference type="GO" id="GO:0016567">
    <property type="term" value="P:protein ubiquitination"/>
    <property type="evidence" value="ECO:0000318"/>
    <property type="project" value="GO_Central"/>
</dbReference>
<dbReference type="GO" id="GO:0005737">
    <property type="term" value="C:cytoplasm"/>
    <property type="evidence" value="ECO:0000318"/>
    <property type="project" value="GO_Central"/>
</dbReference>
<dbReference type="GO" id="GO:0061630">
    <property type="term" value="F:ubiquitin protein ligase activity"/>
    <property type="evidence" value="ECO:0000318"/>
    <property type="project" value="GO_Central"/>
</dbReference>
<dbReference type="HOGENOM" id="CLU_1973576_0_0_1"/>
<evidence type="ECO:0000256" key="3">
    <source>
        <dbReference type="ARBA" id="ARBA00022833"/>
    </source>
</evidence>
<gene>
    <name evidence="6" type="ORF">BRADI_4g42930v3</name>
</gene>
<dbReference type="SMART" id="SM00184">
    <property type="entry name" value="RING"/>
    <property type="match status" value="1"/>
</dbReference>
<evidence type="ECO:0000313" key="8">
    <source>
        <dbReference type="Proteomes" id="UP000008810"/>
    </source>
</evidence>
<dbReference type="PANTHER" id="PTHR45931:SF23">
    <property type="entry name" value="OS12G0134500 PROTEIN"/>
    <property type="match status" value="1"/>
</dbReference>